<feature type="region of interest" description="Disordered" evidence="1">
    <location>
        <begin position="1303"/>
        <end position="1370"/>
    </location>
</feature>
<dbReference type="EMBL" id="JAFHLR010000005">
    <property type="protein sequence ID" value="KAG5487677.1"/>
    <property type="molecule type" value="Genomic_DNA"/>
</dbReference>
<name>A0A836GT32_9TRYP</name>
<comment type="caution">
    <text evidence="3">The sequence shown here is derived from an EMBL/GenBank/DDBJ whole genome shotgun (WGS) entry which is preliminary data.</text>
</comment>
<dbReference type="SMR" id="A0A836GT32"/>
<dbReference type="RefSeq" id="XP_067065965.1">
    <property type="nucleotide sequence ID" value="XM_067209998.1"/>
</dbReference>
<feature type="signal peptide" evidence="2">
    <location>
        <begin position="1"/>
        <end position="22"/>
    </location>
</feature>
<feature type="compositionally biased region" description="Low complexity" evidence="1">
    <location>
        <begin position="1332"/>
        <end position="1347"/>
    </location>
</feature>
<feature type="compositionally biased region" description="Polar residues" evidence="1">
    <location>
        <begin position="680"/>
        <end position="690"/>
    </location>
</feature>
<feature type="compositionally biased region" description="Low complexity" evidence="1">
    <location>
        <begin position="1493"/>
        <end position="1507"/>
    </location>
</feature>
<feature type="compositionally biased region" description="Polar residues" evidence="1">
    <location>
        <begin position="1520"/>
        <end position="1532"/>
    </location>
</feature>
<dbReference type="Proteomes" id="UP000674143">
    <property type="component" value="Chromosome 5"/>
</dbReference>
<feature type="region of interest" description="Disordered" evidence="1">
    <location>
        <begin position="1491"/>
        <end position="1540"/>
    </location>
</feature>
<keyword evidence="2" id="KW-0732">Signal</keyword>
<feature type="region of interest" description="Disordered" evidence="1">
    <location>
        <begin position="1713"/>
        <end position="1741"/>
    </location>
</feature>
<feature type="compositionally biased region" description="Polar residues" evidence="1">
    <location>
        <begin position="1656"/>
        <end position="1666"/>
    </location>
</feature>
<sequence>MVTASNRKNFVSLALFWLHVASRNELPQVHQTDRKAVFLSSDTVSLLQSVTHPHCASANLLRHSQSLSSRQTTSPSVLRLRMSNKKQTWANTHSQLWTSPVAHSTGSRTHSEVSSIVSPNRDRSLLDDADTYNQLPSNVFPQESRPQTHQPKDKILVQVSDILESYGTIKCDADIPAVLLEVVKELERAKRDINFKDLLLREYSDAVQRRFGLYGEESPPTIEEVSVRLRDGAPVRHAVAPSPAWLEKPLNELWCTLRDGMQTCFEKDVGLSVPVLLPDARKTKANVSKLLRASCDELEHLAKEYATAKAAVVKSMESTVAKTQNFSPFTLSSALAELEAQQELKGGSAEEGEASSAGSSHIVGNALQSIIDTIPASLQIHFDLQVPEAPVLTRCNNLRELMCFLLSEYLSMERYMEAVEAQRERLAVVFCLSSPSGAGAKDPGSDLQLDEAFSRSLRSLQETVTSVVTFPHHISEEEFALRHSSTQAVKELAQLLVDARRSGSGAGSCAPHSVAGVRVEPPTQNLLEMVELVKSRFATLTTQQQRKELAGAQGRIGLAHMEESMTRHGKQVLQLLRDLCAAQEDAAEVTEAPEPLLDEVVSNVDLERNLTPVKLDHFLSDVVERLRLVKTRYQRALHAAAAGKARAEMASQKSMGLQKRLQKVAAMVERIGRDGLGLSFPSTPAASGTAFSGEADKAGKGSDEAEGGGRGDSLSTLRRLNLRPTLEPATATKVSSVTPAKDGTAKETATAGAVVTEHNVLEALQLVASRIGSSGEVRDWSVVQEELAQLRAGEVQWKADTSAFREAMAMLMHRLARNGQMVKQTLFLLGTDESAKDELVEEVLRRGGEEQMDVLSAETVEYVERTLAELLQKYSRWAQRLQQTTEDHLYTQKKIVKYFAAVCRFFASQQNRAAVASAEDIPDDNLYDIDSCLMRAADVILPALDAAIQAAAQDQRPAAAMPAPETPATSPPVVPSSGDTATREAASQPKTLLKLARDSNAAAAGGVLPYDHRIARLYETVARLYTAVTSLLQVHYLCIPTASRRRSSGERELVFDGDADDDGFVDIDLDRLIRVSQQRSASAGESAVAARGNSAEGERFNREEGREGDFAGETPTPSPPPSSSTIAANNDVILRVTYQNMEVLQETLKRFSANHKMAAIVLQKDVDTMQQLLAGMLESYNEVDAEGAFGQSRETLHELYVTLRDRGQRQKGCYFFNRVGGEGSCTWVTALEHLADGFRGVVDRLVQRTTLASEYRCLLDKVLDVCAMYMNWAEHHTLPAPHALTPELLALCVRSKSGETAKPVVSTAVEGGQSKPPGDDAEASTKPASGGTTTTTTTTATVAAAAAQRPPKPSRMPPLTPRASNLKQQQVGQEKCAVVPKAASAAEAKICCLANDGAVLKVMAHMFQLAQLAVESLPDTGNEIGDAAAPGADAEAQQLTEEMRLLREAVAIAEQRISELTDAKRAVERERDQAQSEAAVARAELRRWKRQQRQQYEQQQQQQQQQQGGPKPAVTDCAPQHSSPPSLRQAASTCRPDKTAATADAIGAVLDKDTVREVMEHMRVLSEELQMAKRRVSDRAHKSTRSPCQTAASLKESSAMRQNRACIVQEEGGSDEDALDDAFHSHHHSYAERAEQLRHQYSSTEIAPMVVIDPQTHSYSSSQQRSGHTRDGSSGAWHAQSRYSPVKYRGPAYDACDRYYVKQLVQLPVEEGEHAAHPRRYPSTPAKRVPSSRRNPPRWPYRDAAAPSSHNLDLYHPGSSWCSSPGTPHRYYPPCSLSRDEPLLSPGAVAASSHRPFHRPTNPATRGLPSEKALSLTPVAVRVHHHRDHHRNSDNRACCTDKNAARGIDEGEEVGYDADTLRVQSRQRRSAPSRSARERLGSPNEQTTKASISSHQRRPGVRDGRCEPLEGAGESLAAAVRQIDAATQRSTPTSARRVLHAGSGPDIPHVGSASVPPAASSASPASEDQRMSRNANLRAAALRRLAEAVSQAAVPSARRGRF</sequence>
<accession>A0A836GT32</accession>
<feature type="compositionally biased region" description="Polar residues" evidence="1">
    <location>
        <begin position="1883"/>
        <end position="1894"/>
    </location>
</feature>
<feature type="region of interest" description="Disordered" evidence="1">
    <location>
        <begin position="955"/>
        <end position="988"/>
    </location>
</feature>
<evidence type="ECO:0000256" key="1">
    <source>
        <dbReference type="SAM" id="MobiDB-lite"/>
    </source>
</evidence>
<feature type="region of interest" description="Disordered" evidence="1">
    <location>
        <begin position="678"/>
        <end position="715"/>
    </location>
</feature>
<feature type="compositionally biased region" description="Basic and acidic residues" evidence="1">
    <location>
        <begin position="1096"/>
        <end position="1109"/>
    </location>
</feature>
<feature type="region of interest" description="Disordered" evidence="1">
    <location>
        <begin position="1656"/>
        <end position="1679"/>
    </location>
</feature>
<feature type="compositionally biased region" description="Basic and acidic residues" evidence="1">
    <location>
        <begin position="694"/>
        <end position="709"/>
    </location>
</feature>
<gene>
    <name evidence="3" type="ORF">LSCM4_08125</name>
</gene>
<feature type="compositionally biased region" description="Polar residues" evidence="1">
    <location>
        <begin position="1925"/>
        <end position="1934"/>
    </location>
</feature>
<dbReference type="KEGG" id="loi:92363932"/>
<keyword evidence="4" id="KW-1185">Reference proteome</keyword>
<feature type="region of interest" description="Disordered" evidence="1">
    <location>
        <begin position="1790"/>
        <end position="1809"/>
    </location>
</feature>
<feature type="compositionally biased region" description="Polar residues" evidence="1">
    <location>
        <begin position="1585"/>
        <end position="1596"/>
    </location>
</feature>
<evidence type="ECO:0000256" key="2">
    <source>
        <dbReference type="SAM" id="SignalP"/>
    </source>
</evidence>
<feature type="chain" id="PRO_5032407454" evidence="2">
    <location>
        <begin position="23"/>
        <end position="2002"/>
    </location>
</feature>
<feature type="region of interest" description="Disordered" evidence="1">
    <location>
        <begin position="1083"/>
        <end position="1126"/>
    </location>
</feature>
<evidence type="ECO:0000313" key="3">
    <source>
        <dbReference type="EMBL" id="KAG5487677.1"/>
    </source>
</evidence>
<organism evidence="3 4">
    <name type="scientific">Leishmania orientalis</name>
    <dbReference type="NCBI Taxonomy" id="2249476"/>
    <lineage>
        <taxon>Eukaryota</taxon>
        <taxon>Discoba</taxon>
        <taxon>Euglenozoa</taxon>
        <taxon>Kinetoplastea</taxon>
        <taxon>Metakinetoplastina</taxon>
        <taxon>Trypanosomatida</taxon>
        <taxon>Trypanosomatidae</taxon>
        <taxon>Leishmaniinae</taxon>
        <taxon>Leishmania</taxon>
    </lineage>
</organism>
<feature type="compositionally biased region" description="Low complexity" evidence="1">
    <location>
        <begin position="1952"/>
        <end position="1966"/>
    </location>
</feature>
<feature type="region of interest" description="Disordered" evidence="1">
    <location>
        <begin position="1575"/>
        <end position="1596"/>
    </location>
</feature>
<evidence type="ECO:0000313" key="4">
    <source>
        <dbReference type="Proteomes" id="UP000674143"/>
    </source>
</evidence>
<feature type="compositionally biased region" description="Low complexity" evidence="1">
    <location>
        <begin position="955"/>
        <end position="968"/>
    </location>
</feature>
<proteinExistence type="predicted"/>
<dbReference type="GeneID" id="92363932"/>
<reference evidence="3 4" key="1">
    <citation type="submission" date="2021-02" db="EMBL/GenBank/DDBJ databases">
        <title>Leishmania (Mundinia) orientalis Genome sequencing and assembly.</title>
        <authorList>
            <person name="Almutairi H."/>
            <person name="Gatherer D."/>
        </authorList>
    </citation>
    <scope>NUCLEOTIDE SEQUENCE [LARGE SCALE GENOMIC DNA]</scope>
    <source>
        <strain evidence="3">LSCM4</strain>
    </source>
</reference>
<feature type="region of interest" description="Disordered" evidence="1">
    <location>
        <begin position="1925"/>
        <end position="1976"/>
    </location>
</feature>
<feature type="compositionally biased region" description="Pro residues" evidence="1">
    <location>
        <begin position="1350"/>
        <end position="1360"/>
    </location>
</feature>
<feature type="region of interest" description="Disordered" evidence="1">
    <location>
        <begin position="1862"/>
        <end position="1908"/>
    </location>
</feature>
<protein>
    <submittedName>
        <fullName evidence="3">Uncharacterized protein</fullName>
    </submittedName>
</protein>